<name>A0A6J6A1X0_9ZZZZ</name>
<sequence>MKFFAGWIISSWPFASLIASAWVSSSAQIAWRCPVLASITTIGALAFEYWAMSVIGTAPLAAMSIPGT</sequence>
<proteinExistence type="predicted"/>
<reference evidence="1" key="1">
    <citation type="submission" date="2020-05" db="EMBL/GenBank/DDBJ databases">
        <authorList>
            <person name="Chiriac C."/>
            <person name="Salcher M."/>
            <person name="Ghai R."/>
            <person name="Kavagutti S V."/>
        </authorList>
    </citation>
    <scope>NUCLEOTIDE SEQUENCE</scope>
</reference>
<protein>
    <submittedName>
        <fullName evidence="1">Unannotated protein</fullName>
    </submittedName>
</protein>
<gene>
    <name evidence="1" type="ORF">UFOPK3522_01759</name>
</gene>
<accession>A0A6J6A1X0</accession>
<organism evidence="1">
    <name type="scientific">freshwater metagenome</name>
    <dbReference type="NCBI Taxonomy" id="449393"/>
    <lineage>
        <taxon>unclassified sequences</taxon>
        <taxon>metagenomes</taxon>
        <taxon>ecological metagenomes</taxon>
    </lineage>
</organism>
<dbReference type="EMBL" id="CAESAO010000240">
    <property type="protein sequence ID" value="CAB4347612.1"/>
    <property type="molecule type" value="Genomic_DNA"/>
</dbReference>
<dbReference type="AlphaFoldDB" id="A0A6J6A1X0"/>
<evidence type="ECO:0000313" key="1">
    <source>
        <dbReference type="EMBL" id="CAB4347612.1"/>
    </source>
</evidence>